<dbReference type="Proteomes" id="UP000011529">
    <property type="component" value="Unassembled WGS sequence"/>
</dbReference>
<proteinExistence type="predicted"/>
<accession>M2ANI9</accession>
<comment type="caution">
    <text evidence="2">The sequence shown here is derived from an EMBL/GenBank/DDBJ whole genome shotgun (WGS) entry which is preliminary data.</text>
</comment>
<evidence type="ECO:0000313" key="3">
    <source>
        <dbReference type="Proteomes" id="UP000011529"/>
    </source>
</evidence>
<dbReference type="AlphaFoldDB" id="M2ANI9"/>
<feature type="region of interest" description="Disordered" evidence="1">
    <location>
        <begin position="48"/>
        <end position="72"/>
    </location>
</feature>
<protein>
    <submittedName>
        <fullName evidence="2">Uncharacterized protein</fullName>
    </submittedName>
</protein>
<name>M2ANI9_9BACT</name>
<keyword evidence="3" id="KW-1185">Reference proteome</keyword>
<organism evidence="2 3">
    <name type="scientific">Rhodopirellula europaea 6C</name>
    <dbReference type="NCBI Taxonomy" id="1263867"/>
    <lineage>
        <taxon>Bacteria</taxon>
        <taxon>Pseudomonadati</taxon>
        <taxon>Planctomycetota</taxon>
        <taxon>Planctomycetia</taxon>
        <taxon>Pirellulales</taxon>
        <taxon>Pirellulaceae</taxon>
        <taxon>Rhodopirellula</taxon>
    </lineage>
</organism>
<sequence>MSVEFDLPRNNLVGNDLHERGDDREVVVAGDPVNSIFGFPFASAMSPIAPSQFPEAPPKPFSKLRPGRGRLQ</sequence>
<gene>
    <name evidence="2" type="ORF">RE6C_00491</name>
</gene>
<dbReference type="PATRIC" id="fig|1263867.3.peg.528"/>
<evidence type="ECO:0000313" key="2">
    <source>
        <dbReference type="EMBL" id="EMB18695.1"/>
    </source>
</evidence>
<reference evidence="2" key="2">
    <citation type="journal article" date="2013" name="Mar. Genomics">
        <title>Expression of sulfatases in Rhodopirellula baltica and the diversity of sulfatases in the genus Rhodopirellula.</title>
        <authorList>
            <person name="Wegner C.E."/>
            <person name="Richter-Heitmann T."/>
            <person name="Klindworth A."/>
            <person name="Klockow C."/>
            <person name="Richter M."/>
            <person name="Achstetter T."/>
            <person name="Glockner F.O."/>
            <person name="Harder J."/>
        </authorList>
    </citation>
    <scope>NUCLEOTIDE SEQUENCE [LARGE SCALE GENOMIC DNA]</scope>
    <source>
        <strain evidence="2">6C</strain>
    </source>
</reference>
<evidence type="ECO:0000256" key="1">
    <source>
        <dbReference type="SAM" id="MobiDB-lite"/>
    </source>
</evidence>
<dbReference type="EMBL" id="ANMO01000028">
    <property type="protein sequence ID" value="EMB18695.1"/>
    <property type="molecule type" value="Genomic_DNA"/>
</dbReference>
<reference evidence="2" key="1">
    <citation type="submission" date="2012-11" db="EMBL/GenBank/DDBJ databases">
        <title>Permanent draft genomes of Rhodopirellula europaea strain SH398 and 6C.</title>
        <authorList>
            <person name="Richter M."/>
            <person name="Richter-Heitmann T."/>
            <person name="Frank C."/>
            <person name="Harder J."/>
            <person name="Glockner F.O."/>
        </authorList>
    </citation>
    <scope>NUCLEOTIDE SEQUENCE</scope>
    <source>
        <strain evidence="2">6C</strain>
    </source>
</reference>